<dbReference type="EMBL" id="SMAD01000014">
    <property type="protein sequence ID" value="TCS85160.1"/>
    <property type="molecule type" value="Genomic_DNA"/>
</dbReference>
<evidence type="ECO:0000256" key="3">
    <source>
        <dbReference type="ARBA" id="ARBA00022692"/>
    </source>
</evidence>
<evidence type="ECO:0000256" key="4">
    <source>
        <dbReference type="ARBA" id="ARBA00022989"/>
    </source>
</evidence>
<dbReference type="AlphaFoldDB" id="A0A4R3KLU7"/>
<comment type="caution">
    <text evidence="10">The sequence shown here is derived from an EMBL/GenBank/DDBJ whole genome shotgun (WGS) entry which is preliminary data.</text>
</comment>
<feature type="transmembrane region" description="Helical" evidence="7">
    <location>
        <begin position="330"/>
        <end position="353"/>
    </location>
</feature>
<evidence type="ECO:0000313" key="10">
    <source>
        <dbReference type="EMBL" id="TCS85160.1"/>
    </source>
</evidence>
<sequence>MVYSEDIKVGIQSIGANRLRSILTALIIAIGITALVGILTVIDGVKKNINENFAAMGANSFTIRNRGFNLRIGEGGNRPKPYPPIRYEEAMDFKQRYTFSEVVSVSDNISGSSTIKYEGAQTDPNVRVIGGDEDWAIASGYEIALGRNFSANELNYANSVTIIGNDIKERVFGNEDPINKVITVGSNRFKVIGVFKDKGDAIIGPGDRFCLIPISKAKQLEASENTSYTITVMAGNPQTVEGTIGEAKGLLRSIRKLNTRETDNFEITKSDAFATSLIENLKYINIATTAIGGITLFGAAIALMNIMLVSVTERTREIGVRKSIGATSAVIRRQFLIEAIIICILGGVGGVIFGLGVGNGLSVLIGGTFVIPWWPIVMGILLCVAVGIVSGLYPAVKASKLDPVDALRYE</sequence>
<dbReference type="PANTHER" id="PTHR30572:SF4">
    <property type="entry name" value="ABC TRANSPORTER PERMEASE YTRF"/>
    <property type="match status" value="1"/>
</dbReference>
<dbReference type="Pfam" id="PF12704">
    <property type="entry name" value="MacB_PCD"/>
    <property type="match status" value="1"/>
</dbReference>
<keyword evidence="11" id="KW-1185">Reference proteome</keyword>
<dbReference type="InterPro" id="IPR003838">
    <property type="entry name" value="ABC3_permease_C"/>
</dbReference>
<evidence type="ECO:0000256" key="5">
    <source>
        <dbReference type="ARBA" id="ARBA00023136"/>
    </source>
</evidence>
<feature type="transmembrane region" description="Helical" evidence="7">
    <location>
        <begin position="373"/>
        <end position="393"/>
    </location>
</feature>
<feature type="transmembrane region" description="Helical" evidence="7">
    <location>
        <begin position="21"/>
        <end position="42"/>
    </location>
</feature>
<evidence type="ECO:0000259" key="9">
    <source>
        <dbReference type="Pfam" id="PF12704"/>
    </source>
</evidence>
<comment type="subcellular location">
    <subcellularLocation>
        <location evidence="1">Cell membrane</location>
        <topology evidence="1">Multi-pass membrane protein</topology>
    </subcellularLocation>
</comment>
<dbReference type="Pfam" id="PF02687">
    <property type="entry name" value="FtsX"/>
    <property type="match status" value="1"/>
</dbReference>
<gene>
    <name evidence="10" type="ORF">EDD80_11430</name>
</gene>
<dbReference type="InterPro" id="IPR050250">
    <property type="entry name" value="Macrolide_Exporter_MacB"/>
</dbReference>
<comment type="similarity">
    <text evidence="6">Belongs to the ABC-4 integral membrane protein family.</text>
</comment>
<dbReference type="PANTHER" id="PTHR30572">
    <property type="entry name" value="MEMBRANE COMPONENT OF TRANSPORTER-RELATED"/>
    <property type="match status" value="1"/>
</dbReference>
<organism evidence="10 11">
    <name type="scientific">Anseongella ginsenosidimutans</name>
    <dbReference type="NCBI Taxonomy" id="496056"/>
    <lineage>
        <taxon>Bacteria</taxon>
        <taxon>Pseudomonadati</taxon>
        <taxon>Bacteroidota</taxon>
        <taxon>Sphingobacteriia</taxon>
        <taxon>Sphingobacteriales</taxon>
        <taxon>Sphingobacteriaceae</taxon>
        <taxon>Anseongella</taxon>
    </lineage>
</organism>
<name>A0A4R3KLU7_9SPHI</name>
<evidence type="ECO:0000313" key="11">
    <source>
        <dbReference type="Proteomes" id="UP000295807"/>
    </source>
</evidence>
<dbReference type="GO" id="GO:0005886">
    <property type="term" value="C:plasma membrane"/>
    <property type="evidence" value="ECO:0007669"/>
    <property type="project" value="UniProtKB-SubCell"/>
</dbReference>
<accession>A0A4R3KLU7</accession>
<dbReference type="InterPro" id="IPR025857">
    <property type="entry name" value="MacB_PCD"/>
</dbReference>
<evidence type="ECO:0000256" key="7">
    <source>
        <dbReference type="SAM" id="Phobius"/>
    </source>
</evidence>
<evidence type="ECO:0000256" key="1">
    <source>
        <dbReference type="ARBA" id="ARBA00004651"/>
    </source>
</evidence>
<evidence type="ECO:0000256" key="6">
    <source>
        <dbReference type="ARBA" id="ARBA00038076"/>
    </source>
</evidence>
<reference evidence="10 11" key="1">
    <citation type="submission" date="2019-03" db="EMBL/GenBank/DDBJ databases">
        <title>Genomic Encyclopedia of Type Strains, Phase IV (KMG-IV): sequencing the most valuable type-strain genomes for metagenomic binning, comparative biology and taxonomic classification.</title>
        <authorList>
            <person name="Goeker M."/>
        </authorList>
    </citation>
    <scope>NUCLEOTIDE SEQUENCE [LARGE SCALE GENOMIC DNA]</scope>
    <source>
        <strain evidence="10 11">DSM 21100</strain>
    </source>
</reference>
<dbReference type="Proteomes" id="UP000295807">
    <property type="component" value="Unassembled WGS sequence"/>
</dbReference>
<feature type="domain" description="MacB-like periplasmic core" evidence="9">
    <location>
        <begin position="21"/>
        <end position="243"/>
    </location>
</feature>
<feature type="domain" description="ABC3 transporter permease C-terminal" evidence="8">
    <location>
        <begin position="291"/>
        <end position="403"/>
    </location>
</feature>
<keyword evidence="3 7" id="KW-0812">Transmembrane</keyword>
<evidence type="ECO:0000256" key="2">
    <source>
        <dbReference type="ARBA" id="ARBA00022475"/>
    </source>
</evidence>
<keyword evidence="4 7" id="KW-1133">Transmembrane helix</keyword>
<dbReference type="OrthoDB" id="9770036at2"/>
<dbReference type="GO" id="GO:0022857">
    <property type="term" value="F:transmembrane transporter activity"/>
    <property type="evidence" value="ECO:0007669"/>
    <property type="project" value="TreeGrafter"/>
</dbReference>
<evidence type="ECO:0000259" key="8">
    <source>
        <dbReference type="Pfam" id="PF02687"/>
    </source>
</evidence>
<keyword evidence="5 7" id="KW-0472">Membrane</keyword>
<protein>
    <submittedName>
        <fullName evidence="10">Putative ABC transport system permease protein</fullName>
    </submittedName>
</protein>
<dbReference type="RefSeq" id="WP_132130375.1">
    <property type="nucleotide sequence ID" value="NZ_CP042432.1"/>
</dbReference>
<feature type="transmembrane region" description="Helical" evidence="7">
    <location>
        <begin position="283"/>
        <end position="309"/>
    </location>
</feature>
<proteinExistence type="inferred from homology"/>
<keyword evidence="2" id="KW-1003">Cell membrane</keyword>